<evidence type="ECO:0000256" key="8">
    <source>
        <dbReference type="SAM" id="MobiDB-lite"/>
    </source>
</evidence>
<dbReference type="PANTHER" id="PTHR21716">
    <property type="entry name" value="TRANSMEMBRANE PROTEIN"/>
    <property type="match status" value="1"/>
</dbReference>
<gene>
    <name evidence="10" type="ORF">WMN62_04825</name>
</gene>
<comment type="caution">
    <text evidence="10">The sequence shown here is derived from an EMBL/GenBank/DDBJ whole genome shotgun (WGS) entry which is preliminary data.</text>
</comment>
<evidence type="ECO:0000256" key="4">
    <source>
        <dbReference type="ARBA" id="ARBA00022475"/>
    </source>
</evidence>
<keyword evidence="5 9" id="KW-0812">Transmembrane</keyword>
<evidence type="ECO:0000256" key="3">
    <source>
        <dbReference type="ARBA" id="ARBA00022448"/>
    </source>
</evidence>
<feature type="transmembrane region" description="Helical" evidence="9">
    <location>
        <begin position="285"/>
        <end position="302"/>
    </location>
</feature>
<dbReference type="InterPro" id="IPR002549">
    <property type="entry name" value="AI-2E-like"/>
</dbReference>
<keyword evidence="6 9" id="KW-1133">Transmembrane helix</keyword>
<dbReference type="RefSeq" id="WP_340197312.1">
    <property type="nucleotide sequence ID" value="NZ_JBBKAP010000063.1"/>
</dbReference>
<feature type="transmembrane region" description="Helical" evidence="9">
    <location>
        <begin position="82"/>
        <end position="104"/>
    </location>
</feature>
<evidence type="ECO:0000313" key="11">
    <source>
        <dbReference type="Proteomes" id="UP001370299"/>
    </source>
</evidence>
<accession>A0ABU8Y7S0</accession>
<feature type="transmembrane region" description="Helical" evidence="9">
    <location>
        <begin position="170"/>
        <end position="189"/>
    </location>
</feature>
<feature type="transmembrane region" description="Helical" evidence="9">
    <location>
        <begin position="229"/>
        <end position="248"/>
    </location>
</feature>
<keyword evidence="7 9" id="KW-0472">Membrane</keyword>
<keyword evidence="11" id="KW-1185">Reference proteome</keyword>
<proteinExistence type="inferred from homology"/>
<feature type="region of interest" description="Disordered" evidence="8">
    <location>
        <begin position="370"/>
        <end position="416"/>
    </location>
</feature>
<keyword evidence="4" id="KW-1003">Cell membrane</keyword>
<dbReference type="Pfam" id="PF01594">
    <property type="entry name" value="AI-2E_transport"/>
    <property type="match status" value="1"/>
</dbReference>
<evidence type="ECO:0000256" key="2">
    <source>
        <dbReference type="ARBA" id="ARBA00009773"/>
    </source>
</evidence>
<evidence type="ECO:0000256" key="7">
    <source>
        <dbReference type="ARBA" id="ARBA00023136"/>
    </source>
</evidence>
<feature type="transmembrane region" description="Helical" evidence="9">
    <location>
        <begin position="29"/>
        <end position="47"/>
    </location>
</feature>
<reference evidence="10 11" key="1">
    <citation type="submission" date="2024-03" db="EMBL/GenBank/DDBJ databases">
        <title>Whole genomes of four grape xylem sap localized bacterial endophytes.</title>
        <authorList>
            <person name="Kumar G."/>
            <person name="Savka M.A."/>
        </authorList>
    </citation>
    <scope>NUCLEOTIDE SEQUENCE [LARGE SCALE GENOMIC DNA]</scope>
    <source>
        <strain evidence="10 11">RIT_GXS8</strain>
    </source>
</reference>
<dbReference type="EMBL" id="JBBLYY010000031">
    <property type="protein sequence ID" value="MEK0170787.1"/>
    <property type="molecule type" value="Genomic_DNA"/>
</dbReference>
<feature type="transmembrane region" description="Helical" evidence="9">
    <location>
        <begin position="322"/>
        <end position="347"/>
    </location>
</feature>
<evidence type="ECO:0000256" key="5">
    <source>
        <dbReference type="ARBA" id="ARBA00022692"/>
    </source>
</evidence>
<comment type="similarity">
    <text evidence="2">Belongs to the autoinducer-2 exporter (AI-2E) (TC 2.A.86) family.</text>
</comment>
<dbReference type="Proteomes" id="UP001370299">
    <property type="component" value="Unassembled WGS sequence"/>
</dbReference>
<protein>
    <submittedName>
        <fullName evidence="10">AI-2E family transporter</fullName>
    </submittedName>
</protein>
<feature type="transmembrane region" description="Helical" evidence="9">
    <location>
        <begin position="53"/>
        <end position="70"/>
    </location>
</feature>
<evidence type="ECO:0000313" key="10">
    <source>
        <dbReference type="EMBL" id="MEK0170787.1"/>
    </source>
</evidence>
<dbReference type="PANTHER" id="PTHR21716:SF53">
    <property type="entry name" value="PERMEASE PERM-RELATED"/>
    <property type="match status" value="1"/>
</dbReference>
<sequence length="416" mass="44560">MAWGKKTPHTDPVVVDDAVPPGMRIAGAWSWRILVVVGVVAVVIYLVTLFSEILIPFLIGIVVAALLVPLSNWMQRHHVPKWVAVIVSLVGGLAAVGALIWLVVDQIAAAYPSLRDRTLSQYDNIRDFVLGSGLGISQKDLNSYLNQATDWLQSNSGSILSGVASAGSSLTHILTGLFIVIFTVIFLLIDGKNVWRWTVRLFPKNARSAIDGAGVAGWTTLTSFIRVQIFVAFVDAVGIGIGAAILQLPLVVPIAVFVFLGSFIPVVGAIVTGFLAVFVALVFNGWVAAVWMLVVILIVQQVEGHILQPLVMGSAVKVHPLAVVLGVTAASGLAGIAGAFFAVPLIATVNSMVTTISSGRWKTMDSDHVREAKQEAHDENVRTKRRRRILKLRERRGDVPKPGTDEQPTAVKGTAG</sequence>
<comment type="subcellular location">
    <subcellularLocation>
        <location evidence="1">Cell membrane</location>
        <topology evidence="1">Multi-pass membrane protein</topology>
    </subcellularLocation>
</comment>
<feature type="transmembrane region" description="Helical" evidence="9">
    <location>
        <begin position="254"/>
        <end position="278"/>
    </location>
</feature>
<keyword evidence="3" id="KW-0813">Transport</keyword>
<name>A0ABU8Y7S0_9MICO</name>
<evidence type="ECO:0000256" key="1">
    <source>
        <dbReference type="ARBA" id="ARBA00004651"/>
    </source>
</evidence>
<evidence type="ECO:0000256" key="6">
    <source>
        <dbReference type="ARBA" id="ARBA00022989"/>
    </source>
</evidence>
<feature type="compositionally biased region" description="Basic and acidic residues" evidence="8">
    <location>
        <begin position="370"/>
        <end position="382"/>
    </location>
</feature>
<evidence type="ECO:0000256" key="9">
    <source>
        <dbReference type="SAM" id="Phobius"/>
    </source>
</evidence>
<organism evidence="10 11">
    <name type="scientific">Curtobacterium citreum</name>
    <dbReference type="NCBI Taxonomy" id="2036"/>
    <lineage>
        <taxon>Bacteria</taxon>
        <taxon>Bacillati</taxon>
        <taxon>Actinomycetota</taxon>
        <taxon>Actinomycetes</taxon>
        <taxon>Micrococcales</taxon>
        <taxon>Microbacteriaceae</taxon>
        <taxon>Curtobacterium</taxon>
    </lineage>
</organism>